<evidence type="ECO:0000313" key="4">
    <source>
        <dbReference type="Proteomes" id="UP001596972"/>
    </source>
</evidence>
<feature type="region of interest" description="Disordered" evidence="1">
    <location>
        <begin position="65"/>
        <end position="106"/>
    </location>
</feature>
<keyword evidence="4" id="KW-1185">Reference proteome</keyword>
<dbReference type="RefSeq" id="WP_378298655.1">
    <property type="nucleotide sequence ID" value="NZ_JBHTJA010000020.1"/>
</dbReference>
<evidence type="ECO:0000256" key="1">
    <source>
        <dbReference type="SAM" id="MobiDB-lite"/>
    </source>
</evidence>
<keyword evidence="2" id="KW-0812">Transmembrane</keyword>
<dbReference type="Proteomes" id="UP001596972">
    <property type="component" value="Unassembled WGS sequence"/>
</dbReference>
<evidence type="ECO:0000256" key="2">
    <source>
        <dbReference type="SAM" id="Phobius"/>
    </source>
</evidence>
<dbReference type="EMBL" id="JBHTJA010000020">
    <property type="protein sequence ID" value="MFD0901437.1"/>
    <property type="molecule type" value="Genomic_DNA"/>
</dbReference>
<proteinExistence type="predicted"/>
<feature type="region of interest" description="Disordered" evidence="1">
    <location>
        <begin position="1"/>
        <end position="40"/>
    </location>
</feature>
<organism evidence="3 4">
    <name type="scientific">Actinomadura sediminis</name>
    <dbReference type="NCBI Taxonomy" id="1038904"/>
    <lineage>
        <taxon>Bacteria</taxon>
        <taxon>Bacillati</taxon>
        <taxon>Actinomycetota</taxon>
        <taxon>Actinomycetes</taxon>
        <taxon>Streptosporangiales</taxon>
        <taxon>Thermomonosporaceae</taxon>
        <taxon>Actinomadura</taxon>
    </lineage>
</organism>
<evidence type="ECO:0000313" key="3">
    <source>
        <dbReference type="EMBL" id="MFD0901437.1"/>
    </source>
</evidence>
<feature type="compositionally biased region" description="Low complexity" evidence="1">
    <location>
        <begin position="73"/>
        <end position="105"/>
    </location>
</feature>
<evidence type="ECO:0008006" key="5">
    <source>
        <dbReference type="Google" id="ProtNLM"/>
    </source>
</evidence>
<name>A0ABW3EMQ1_9ACTN</name>
<gene>
    <name evidence="3" type="ORF">ACFQ11_13635</name>
</gene>
<reference evidence="4" key="1">
    <citation type="journal article" date="2019" name="Int. J. Syst. Evol. Microbiol.">
        <title>The Global Catalogue of Microorganisms (GCM) 10K type strain sequencing project: providing services to taxonomists for standard genome sequencing and annotation.</title>
        <authorList>
            <consortium name="The Broad Institute Genomics Platform"/>
            <consortium name="The Broad Institute Genome Sequencing Center for Infectious Disease"/>
            <person name="Wu L."/>
            <person name="Ma J."/>
        </authorList>
    </citation>
    <scope>NUCLEOTIDE SEQUENCE [LARGE SCALE GENOMIC DNA]</scope>
    <source>
        <strain evidence="4">JCM 31202</strain>
    </source>
</reference>
<accession>A0ABW3EMQ1</accession>
<protein>
    <recommendedName>
        <fullName evidence="5">DUF3558 domain-containing protein</fullName>
    </recommendedName>
</protein>
<keyword evidence="2" id="KW-1133">Transmembrane helix</keyword>
<feature type="transmembrane region" description="Helical" evidence="2">
    <location>
        <begin position="41"/>
        <end position="62"/>
    </location>
</feature>
<keyword evidence="2" id="KW-0472">Membrane</keyword>
<comment type="caution">
    <text evidence="3">The sequence shown here is derived from an EMBL/GenBank/DDBJ whole genome shotgun (WGS) entry which is preliminary data.</text>
</comment>
<sequence>MGRSSGADAASREGAGLPRPPEPFERVYSAPDPPSPSRRPGLLAVLAVVVALGVAGGGALLLRSGDGTDDAAPRTAAPSSPAPSSASSPASSPAPSSAGPIAALPEPCGMVTAETVRRTIPDARQRDSANSTLTTCTYSSTGSAFHWLRVEAHLYAPANTATPVEDARRYFDAQWRQAHEAPLVRTVTLERQPGLGDEAYRWFKSDEGQPTVVGQVTARTRNAVITVSYSERGEGAARERECLDAAAAVAREVLTSLQF</sequence>